<keyword evidence="11" id="KW-1185">Reference proteome</keyword>
<keyword evidence="2 7" id="KW-0813">Transport</keyword>
<feature type="transmembrane region" description="Helical" evidence="7">
    <location>
        <begin position="131"/>
        <end position="152"/>
    </location>
</feature>
<evidence type="ECO:0000256" key="2">
    <source>
        <dbReference type="ARBA" id="ARBA00022448"/>
    </source>
</evidence>
<dbReference type="RefSeq" id="WP_179699571.1">
    <property type="nucleotide sequence ID" value="NZ_BAAAHA010000002.1"/>
</dbReference>
<evidence type="ECO:0000256" key="4">
    <source>
        <dbReference type="ARBA" id="ARBA00022692"/>
    </source>
</evidence>
<dbReference type="CDD" id="cd06261">
    <property type="entry name" value="TM_PBP2"/>
    <property type="match status" value="1"/>
</dbReference>
<evidence type="ECO:0000259" key="9">
    <source>
        <dbReference type="PROSITE" id="PS50928"/>
    </source>
</evidence>
<keyword evidence="5 7" id="KW-1133">Transmembrane helix</keyword>
<evidence type="ECO:0000256" key="3">
    <source>
        <dbReference type="ARBA" id="ARBA00022475"/>
    </source>
</evidence>
<organism evidence="10 11">
    <name type="scientific">Leifsonia naganoensis</name>
    <dbReference type="NCBI Taxonomy" id="150025"/>
    <lineage>
        <taxon>Bacteria</taxon>
        <taxon>Bacillati</taxon>
        <taxon>Actinomycetota</taxon>
        <taxon>Actinomycetes</taxon>
        <taxon>Micrococcales</taxon>
        <taxon>Microbacteriaceae</taxon>
        <taxon>Leifsonia</taxon>
    </lineage>
</organism>
<feature type="transmembrane region" description="Helical" evidence="7">
    <location>
        <begin position="38"/>
        <end position="60"/>
    </location>
</feature>
<keyword evidence="4 7" id="KW-0812">Transmembrane</keyword>
<name>A0A853DLP9_9MICO</name>
<sequence length="300" mass="33755">MVLNATEIRPAPAESPRPSGPRAGRLRRRRPGRTTGRYILVWGMTLLFVFPFLAMLSTAFKLPTDIFSAPPTLWPKEWTLDNFAAVFEEIPFWQYLWNTIVIAALSVLGMLIASPLVAYSLSKIGWRGQRPLLIIVMATMMLPPQVTMIPLFLMWNGLQATNSIIPLVAPAFFGTPFLIFMLRQFLMSVPNELIQAARIDGASEFRIYWSIVLPQARPALITAVIFQFVWAWTDFLNPLIYLNDSSKYTLSIGLYSFFGEHNVEWGPLMAASVLFTVPALALFVVFQRYFIGGISAGALK</sequence>
<keyword evidence="10" id="KW-0762">Sugar transport</keyword>
<dbReference type="InterPro" id="IPR035906">
    <property type="entry name" value="MetI-like_sf"/>
</dbReference>
<dbReference type="InterPro" id="IPR000515">
    <property type="entry name" value="MetI-like"/>
</dbReference>
<evidence type="ECO:0000256" key="7">
    <source>
        <dbReference type="RuleBase" id="RU363032"/>
    </source>
</evidence>
<evidence type="ECO:0000256" key="6">
    <source>
        <dbReference type="ARBA" id="ARBA00023136"/>
    </source>
</evidence>
<dbReference type="GO" id="GO:0005886">
    <property type="term" value="C:plasma membrane"/>
    <property type="evidence" value="ECO:0007669"/>
    <property type="project" value="UniProtKB-SubCell"/>
</dbReference>
<keyword evidence="6 7" id="KW-0472">Membrane</keyword>
<reference evidence="10 11" key="1">
    <citation type="submission" date="2020-07" db="EMBL/GenBank/DDBJ databases">
        <title>Sequencing the genomes of 1000 actinobacteria strains.</title>
        <authorList>
            <person name="Klenk H.-P."/>
        </authorList>
    </citation>
    <scope>NUCLEOTIDE SEQUENCE [LARGE SCALE GENOMIC DNA]</scope>
    <source>
        <strain evidence="10 11">DSM 15166</strain>
    </source>
</reference>
<feature type="transmembrane region" description="Helical" evidence="7">
    <location>
        <begin position="95"/>
        <end position="119"/>
    </location>
</feature>
<accession>A0A853DLP9</accession>
<dbReference type="PROSITE" id="PS50928">
    <property type="entry name" value="ABC_TM1"/>
    <property type="match status" value="1"/>
</dbReference>
<feature type="transmembrane region" description="Helical" evidence="7">
    <location>
        <begin position="207"/>
        <end position="232"/>
    </location>
</feature>
<dbReference type="GO" id="GO:0055085">
    <property type="term" value="P:transmembrane transport"/>
    <property type="evidence" value="ECO:0007669"/>
    <property type="project" value="InterPro"/>
</dbReference>
<dbReference type="PANTHER" id="PTHR43744">
    <property type="entry name" value="ABC TRANSPORTER PERMEASE PROTEIN MG189-RELATED-RELATED"/>
    <property type="match status" value="1"/>
</dbReference>
<dbReference type="SUPFAM" id="SSF161098">
    <property type="entry name" value="MetI-like"/>
    <property type="match status" value="1"/>
</dbReference>
<dbReference type="EMBL" id="JACCHJ010000001">
    <property type="protein sequence ID" value="NYK08513.1"/>
    <property type="molecule type" value="Genomic_DNA"/>
</dbReference>
<dbReference type="Pfam" id="PF00528">
    <property type="entry name" value="BPD_transp_1"/>
    <property type="match status" value="1"/>
</dbReference>
<evidence type="ECO:0000313" key="11">
    <source>
        <dbReference type="Proteomes" id="UP000521075"/>
    </source>
</evidence>
<evidence type="ECO:0000256" key="1">
    <source>
        <dbReference type="ARBA" id="ARBA00004651"/>
    </source>
</evidence>
<gene>
    <name evidence="10" type="ORF">HNR14_000394</name>
</gene>
<dbReference type="Gene3D" id="1.10.3720.10">
    <property type="entry name" value="MetI-like"/>
    <property type="match status" value="1"/>
</dbReference>
<feature type="transmembrane region" description="Helical" evidence="7">
    <location>
        <begin position="164"/>
        <end position="186"/>
    </location>
</feature>
<feature type="region of interest" description="Disordered" evidence="8">
    <location>
        <begin position="1"/>
        <end position="29"/>
    </location>
</feature>
<proteinExistence type="inferred from homology"/>
<comment type="similarity">
    <text evidence="7">Belongs to the binding-protein-dependent transport system permease family.</text>
</comment>
<evidence type="ECO:0000313" key="10">
    <source>
        <dbReference type="EMBL" id="NYK08513.1"/>
    </source>
</evidence>
<protein>
    <submittedName>
        <fullName evidence="10">Multiple sugar transport system permease protein</fullName>
    </submittedName>
</protein>
<dbReference type="PANTHER" id="PTHR43744:SF8">
    <property type="entry name" value="SN-GLYCEROL-3-PHOSPHATE TRANSPORT SYSTEM PERMEASE PROTEIN UGPE"/>
    <property type="match status" value="1"/>
</dbReference>
<feature type="transmembrane region" description="Helical" evidence="7">
    <location>
        <begin position="265"/>
        <end position="286"/>
    </location>
</feature>
<comment type="caution">
    <text evidence="10">The sequence shown here is derived from an EMBL/GenBank/DDBJ whole genome shotgun (WGS) entry which is preliminary data.</text>
</comment>
<evidence type="ECO:0000256" key="5">
    <source>
        <dbReference type="ARBA" id="ARBA00022989"/>
    </source>
</evidence>
<dbReference type="Proteomes" id="UP000521075">
    <property type="component" value="Unassembled WGS sequence"/>
</dbReference>
<keyword evidence="3" id="KW-1003">Cell membrane</keyword>
<feature type="domain" description="ABC transmembrane type-1" evidence="9">
    <location>
        <begin position="96"/>
        <end position="286"/>
    </location>
</feature>
<comment type="subcellular location">
    <subcellularLocation>
        <location evidence="1 7">Cell membrane</location>
        <topology evidence="1 7">Multi-pass membrane protein</topology>
    </subcellularLocation>
</comment>
<evidence type="ECO:0000256" key="8">
    <source>
        <dbReference type="SAM" id="MobiDB-lite"/>
    </source>
</evidence>
<dbReference type="AlphaFoldDB" id="A0A853DLP9"/>